<sequence length="120" mass="13529">MGYTSDFRNVASVMDARQKRVSYAYDSDNRLLTKMTDANNHSTQYHYEASTDRLTGVSAAVLGQTRDVSYTYDEGDRIKSIKHGGTTYAFDYDCFGNQTMVKAGDKTLDNYRSTHPLLSI</sequence>
<dbReference type="Proteomes" id="UP001198200">
    <property type="component" value="Unassembled WGS sequence"/>
</dbReference>
<dbReference type="RefSeq" id="WP_308732446.1">
    <property type="nucleotide sequence ID" value="NZ_JAJEQN010000054.1"/>
</dbReference>
<keyword evidence="2" id="KW-1185">Reference proteome</keyword>
<reference evidence="1 2" key="1">
    <citation type="submission" date="2021-10" db="EMBL/GenBank/DDBJ databases">
        <title>Anaerobic single-cell dispensing facilitates the cultivation of human gut bacteria.</title>
        <authorList>
            <person name="Afrizal A."/>
        </authorList>
    </citation>
    <scope>NUCLEOTIDE SEQUENCE [LARGE SCALE GENOMIC DNA]</scope>
    <source>
        <strain evidence="1 2">CLA-AA-H224</strain>
    </source>
</reference>
<accession>A0AAE3E616</accession>
<gene>
    <name evidence="1" type="ORF">LKD48_14880</name>
</gene>
<dbReference type="EMBL" id="JAJEQN010000054">
    <property type="protein sequence ID" value="MCC2222888.1"/>
    <property type="molecule type" value="Genomic_DNA"/>
</dbReference>
<dbReference type="Gene3D" id="2.180.10.10">
    <property type="entry name" value="RHS repeat-associated core"/>
    <property type="match status" value="1"/>
</dbReference>
<name>A0AAE3E616_9FIRM</name>
<evidence type="ECO:0000313" key="1">
    <source>
        <dbReference type="EMBL" id="MCC2222888.1"/>
    </source>
</evidence>
<dbReference type="Pfam" id="PF05593">
    <property type="entry name" value="RHS_repeat"/>
    <property type="match status" value="1"/>
</dbReference>
<protein>
    <recommendedName>
        <fullName evidence="3">YD repeat-containing protein</fullName>
    </recommendedName>
</protein>
<evidence type="ECO:0000313" key="2">
    <source>
        <dbReference type="Proteomes" id="UP001198200"/>
    </source>
</evidence>
<organism evidence="1 2">
    <name type="scientific">Anthropogastromicrobium aceti</name>
    <dbReference type="NCBI Taxonomy" id="2981768"/>
    <lineage>
        <taxon>Bacteria</taxon>
        <taxon>Bacillati</taxon>
        <taxon>Bacillota</taxon>
        <taxon>Clostridia</taxon>
        <taxon>Lachnospirales</taxon>
        <taxon>Lachnospiraceae</taxon>
        <taxon>Anthropogastromicrobium</taxon>
    </lineage>
</organism>
<dbReference type="AlphaFoldDB" id="A0AAE3E616"/>
<evidence type="ECO:0008006" key="3">
    <source>
        <dbReference type="Google" id="ProtNLM"/>
    </source>
</evidence>
<proteinExistence type="predicted"/>
<dbReference type="InterPro" id="IPR031325">
    <property type="entry name" value="RHS_repeat"/>
</dbReference>
<comment type="caution">
    <text evidence="1">The sequence shown here is derived from an EMBL/GenBank/DDBJ whole genome shotgun (WGS) entry which is preliminary data.</text>
</comment>